<feature type="signal peptide" evidence="3">
    <location>
        <begin position="1"/>
        <end position="22"/>
    </location>
</feature>
<dbReference type="InterPro" id="IPR050570">
    <property type="entry name" value="Cell_wall_metabolism_enzyme"/>
</dbReference>
<feature type="region of interest" description="Disordered" evidence="2">
    <location>
        <begin position="114"/>
        <end position="188"/>
    </location>
</feature>
<reference evidence="5 6" key="1">
    <citation type="submission" date="2019-02" db="EMBL/GenBank/DDBJ databases">
        <title>Halieaceae_genomes.</title>
        <authorList>
            <person name="Li S.-H."/>
        </authorList>
    </citation>
    <scope>NUCLEOTIDE SEQUENCE [LARGE SCALE GENOMIC DNA]</scope>
    <source>
        <strain evidence="5 6">JH123</strain>
    </source>
</reference>
<dbReference type="SMART" id="SM00257">
    <property type="entry name" value="LysM"/>
    <property type="match status" value="1"/>
</dbReference>
<evidence type="ECO:0000256" key="3">
    <source>
        <dbReference type="SAM" id="SignalP"/>
    </source>
</evidence>
<dbReference type="CDD" id="cd00118">
    <property type="entry name" value="LysM"/>
    <property type="match status" value="1"/>
</dbReference>
<dbReference type="CDD" id="cd12797">
    <property type="entry name" value="M23_peptidase"/>
    <property type="match status" value="1"/>
</dbReference>
<dbReference type="RefSeq" id="WP_279241110.1">
    <property type="nucleotide sequence ID" value="NZ_CP036501.1"/>
</dbReference>
<evidence type="ECO:0000259" key="4">
    <source>
        <dbReference type="PROSITE" id="PS51782"/>
    </source>
</evidence>
<organism evidence="5 6">
    <name type="scientific">Candidatus Paraluminiphilus aquimaris</name>
    <dbReference type="NCBI Taxonomy" id="2518994"/>
    <lineage>
        <taxon>Bacteria</taxon>
        <taxon>Pseudomonadati</taxon>
        <taxon>Pseudomonadota</taxon>
        <taxon>Gammaproteobacteria</taxon>
        <taxon>Cellvibrionales</taxon>
        <taxon>Halieaceae</taxon>
        <taxon>Candidatus Paraluminiphilus</taxon>
    </lineage>
</organism>
<comment type="similarity">
    <text evidence="1">Belongs to the E.coli NlpD/Haemophilus LppB family.</text>
</comment>
<evidence type="ECO:0000256" key="1">
    <source>
        <dbReference type="ARBA" id="ARBA00038420"/>
    </source>
</evidence>
<feature type="compositionally biased region" description="Low complexity" evidence="2">
    <location>
        <begin position="36"/>
        <end position="48"/>
    </location>
</feature>
<keyword evidence="3" id="KW-0732">Signal</keyword>
<dbReference type="Pfam" id="PF01551">
    <property type="entry name" value="Peptidase_M23"/>
    <property type="match status" value="1"/>
</dbReference>
<dbReference type="PANTHER" id="PTHR21666:SF263">
    <property type="entry name" value="MUREIN HYDROLASE ACTIVATOR NLPD"/>
    <property type="match status" value="1"/>
</dbReference>
<gene>
    <name evidence="5" type="ORF">E0F26_07825</name>
</gene>
<feature type="compositionally biased region" description="Low complexity" evidence="2">
    <location>
        <begin position="177"/>
        <end position="188"/>
    </location>
</feature>
<sequence>MRYSQHISMLLLLTLLVGCAGTAPRDLKPWEANQDAASSRASSSGAKSLKPEYGPKLSVGEPYTVKRGDTLYAIAFRLGIDFRQLAARNGIKSPYTISVGQVLATSEPVVVASGQSRARGSASAQSNSGTQSSKPKSKSSTSKGTATKAVSKPASAATPKTKSVARTASKPQKKSASKSVEPSRPVSRWRWPSRGKVIRTFAANVHKGIDIAGKRGDPVTSAAAGKVVYAGAGVTGYGSLIIVKHNDTYLSAYGHNERLLVSEGSVVNAGQQIATMGSSGTNSVKLHFELRRQGKPVDPLTLLPKR</sequence>
<dbReference type="Proteomes" id="UP001317963">
    <property type="component" value="Chromosome"/>
</dbReference>
<dbReference type="Pfam" id="PF01476">
    <property type="entry name" value="LysM"/>
    <property type="match status" value="1"/>
</dbReference>
<dbReference type="Gene3D" id="2.70.70.10">
    <property type="entry name" value="Glucose Permease (Domain IIA)"/>
    <property type="match status" value="1"/>
</dbReference>
<feature type="domain" description="LysM" evidence="4">
    <location>
        <begin position="61"/>
        <end position="105"/>
    </location>
</feature>
<evidence type="ECO:0000256" key="2">
    <source>
        <dbReference type="SAM" id="MobiDB-lite"/>
    </source>
</evidence>
<dbReference type="InterPro" id="IPR036779">
    <property type="entry name" value="LysM_dom_sf"/>
</dbReference>
<dbReference type="Gene3D" id="3.10.350.10">
    <property type="entry name" value="LysM domain"/>
    <property type="match status" value="1"/>
</dbReference>
<dbReference type="InterPro" id="IPR011055">
    <property type="entry name" value="Dup_hybrid_motif"/>
</dbReference>
<dbReference type="PROSITE" id="PS51257">
    <property type="entry name" value="PROKAR_LIPOPROTEIN"/>
    <property type="match status" value="1"/>
</dbReference>
<protein>
    <submittedName>
        <fullName evidence="5">LysM peptidoglycan-binding domain-containing protein</fullName>
    </submittedName>
</protein>
<dbReference type="PROSITE" id="PS51782">
    <property type="entry name" value="LYSM"/>
    <property type="match status" value="1"/>
</dbReference>
<dbReference type="InterPro" id="IPR016047">
    <property type="entry name" value="M23ase_b-sheet_dom"/>
</dbReference>
<feature type="chain" id="PRO_5045897417" evidence="3">
    <location>
        <begin position="23"/>
        <end position="306"/>
    </location>
</feature>
<dbReference type="EMBL" id="CP036501">
    <property type="protein sequence ID" value="UZP74650.1"/>
    <property type="molecule type" value="Genomic_DNA"/>
</dbReference>
<feature type="region of interest" description="Disordered" evidence="2">
    <location>
        <begin position="32"/>
        <end position="60"/>
    </location>
</feature>
<evidence type="ECO:0000313" key="6">
    <source>
        <dbReference type="Proteomes" id="UP001317963"/>
    </source>
</evidence>
<accession>A0ABY6Q6X4</accession>
<dbReference type="SUPFAM" id="SSF51261">
    <property type="entry name" value="Duplicated hybrid motif"/>
    <property type="match status" value="1"/>
</dbReference>
<proteinExistence type="inferred from homology"/>
<evidence type="ECO:0000313" key="5">
    <source>
        <dbReference type="EMBL" id="UZP74650.1"/>
    </source>
</evidence>
<keyword evidence="6" id="KW-1185">Reference proteome</keyword>
<feature type="compositionally biased region" description="Low complexity" evidence="2">
    <location>
        <begin position="114"/>
        <end position="152"/>
    </location>
</feature>
<dbReference type="PANTHER" id="PTHR21666">
    <property type="entry name" value="PEPTIDASE-RELATED"/>
    <property type="match status" value="1"/>
</dbReference>
<name>A0ABY6Q6X4_9GAMM</name>
<dbReference type="InterPro" id="IPR018392">
    <property type="entry name" value="LysM"/>
</dbReference>